<gene>
    <name evidence="3" type="ORF">SNA_01815</name>
</gene>
<sequence>MASTRTARVIAVVAALPFAVALFGGVAQADNGSLANNGSNAAATTQQGTGVHGDNHGNSTTGQQVANGTGASNQNNTASVNGSGYTDLDQSNASVTFGNNID</sequence>
<proteinExistence type="predicted"/>
<evidence type="ECO:0000256" key="1">
    <source>
        <dbReference type="SAM" id="MobiDB-lite"/>
    </source>
</evidence>
<reference evidence="3 4" key="1">
    <citation type="submission" date="2014-09" db="EMBL/GenBank/DDBJ databases">
        <title>Draft genome sequence of Streptomyces natalensis ATCC 27448, producer of the antifungal pimaricin.</title>
        <authorList>
            <person name="Mendes M.V."/>
            <person name="Beites T."/>
            <person name="Pires S."/>
            <person name="Santos C.L."/>
            <person name="Moradas-Ferreira P."/>
        </authorList>
    </citation>
    <scope>NUCLEOTIDE SEQUENCE [LARGE SCALE GENOMIC DNA]</scope>
    <source>
        <strain evidence="3 4">ATCC 27448</strain>
    </source>
</reference>
<evidence type="ECO:0000256" key="2">
    <source>
        <dbReference type="SAM" id="SignalP"/>
    </source>
</evidence>
<accession>A0A0D7CTX0</accession>
<dbReference type="PATRIC" id="fig|1240678.4.peg.386"/>
<feature type="region of interest" description="Disordered" evidence="1">
    <location>
        <begin position="33"/>
        <end position="102"/>
    </location>
</feature>
<dbReference type="Proteomes" id="UP000032458">
    <property type="component" value="Unassembled WGS sequence"/>
</dbReference>
<keyword evidence="4" id="KW-1185">Reference proteome</keyword>
<feature type="compositionally biased region" description="Low complexity" evidence="1">
    <location>
        <begin position="33"/>
        <end position="43"/>
    </location>
</feature>
<name>A0A0D7CTX0_9ACTN</name>
<evidence type="ECO:0000313" key="4">
    <source>
        <dbReference type="Proteomes" id="UP000032458"/>
    </source>
</evidence>
<comment type="caution">
    <text evidence="3">The sequence shown here is derived from an EMBL/GenBank/DDBJ whole genome shotgun (WGS) entry which is preliminary data.</text>
</comment>
<feature type="signal peptide" evidence="2">
    <location>
        <begin position="1"/>
        <end position="29"/>
    </location>
</feature>
<protein>
    <recommendedName>
        <fullName evidence="5">Secreted protein</fullName>
    </recommendedName>
</protein>
<organism evidence="3 4">
    <name type="scientific">Streptomyces natalensis ATCC 27448</name>
    <dbReference type="NCBI Taxonomy" id="1240678"/>
    <lineage>
        <taxon>Bacteria</taxon>
        <taxon>Bacillati</taxon>
        <taxon>Actinomycetota</taxon>
        <taxon>Actinomycetes</taxon>
        <taxon>Kitasatosporales</taxon>
        <taxon>Streptomycetaceae</taxon>
        <taxon>Streptomyces</taxon>
    </lineage>
</organism>
<feature type="chain" id="PRO_5002318095" description="Secreted protein" evidence="2">
    <location>
        <begin position="30"/>
        <end position="102"/>
    </location>
</feature>
<dbReference type="RefSeq" id="WP_030068359.1">
    <property type="nucleotide sequence ID" value="NZ_JRKI01000003.1"/>
</dbReference>
<feature type="compositionally biased region" description="Polar residues" evidence="1">
    <location>
        <begin position="56"/>
        <end position="102"/>
    </location>
</feature>
<dbReference type="AlphaFoldDB" id="A0A0D7CTX0"/>
<keyword evidence="2" id="KW-0732">Signal</keyword>
<evidence type="ECO:0008006" key="5">
    <source>
        <dbReference type="Google" id="ProtNLM"/>
    </source>
</evidence>
<evidence type="ECO:0000313" key="3">
    <source>
        <dbReference type="EMBL" id="KIZ19290.1"/>
    </source>
</evidence>
<dbReference type="EMBL" id="JRKI01000003">
    <property type="protein sequence ID" value="KIZ19290.1"/>
    <property type="molecule type" value="Genomic_DNA"/>
</dbReference>